<reference evidence="1 2" key="1">
    <citation type="journal article" date="2021" name="bioRxiv">
        <title>Chromosome-scale and haplotype-resolved genome assembly of a tetraploid potato cultivar.</title>
        <authorList>
            <person name="Sun H."/>
            <person name="Jiao W.-B."/>
            <person name="Krause K."/>
            <person name="Campoy J.A."/>
            <person name="Goel M."/>
            <person name="Folz-Donahue K."/>
            <person name="Kukat C."/>
            <person name="Huettel B."/>
            <person name="Schneeberger K."/>
        </authorList>
    </citation>
    <scope>NUCLEOTIDE SEQUENCE [LARGE SCALE GENOMIC DNA]</scope>
    <source>
        <strain evidence="1">SolTubOtavaFocal</strain>
        <tissue evidence="1">Leaves</tissue>
    </source>
</reference>
<evidence type="ECO:0000313" key="1">
    <source>
        <dbReference type="EMBL" id="KAH0769661.1"/>
    </source>
</evidence>
<dbReference type="Proteomes" id="UP000826656">
    <property type="component" value="Unassembled WGS sequence"/>
</dbReference>
<dbReference type="PANTHER" id="PTHR33710:SF64">
    <property type="entry name" value="ENDONUCLEASE_EXONUCLEASE_PHOSPHATASE DOMAIN-CONTAINING PROTEIN"/>
    <property type="match status" value="1"/>
</dbReference>
<evidence type="ECO:0000313" key="2">
    <source>
        <dbReference type="Proteomes" id="UP000826656"/>
    </source>
</evidence>
<keyword evidence="2" id="KW-1185">Reference proteome</keyword>
<gene>
    <name evidence="1" type="ORF">KY290_013642</name>
</gene>
<dbReference type="SUPFAM" id="SSF56219">
    <property type="entry name" value="DNase I-like"/>
    <property type="match status" value="1"/>
</dbReference>
<proteinExistence type="predicted"/>
<dbReference type="PANTHER" id="PTHR33710">
    <property type="entry name" value="BNAC02G09200D PROTEIN"/>
    <property type="match status" value="1"/>
</dbReference>
<accession>A0ABQ7VMC3</accession>
<name>A0ABQ7VMC3_SOLTU</name>
<sequence>MAANLQDRWGVTGDFNMIINREEKIGGRPHMMEESIDFIECLNECGLQDTGFTGSKVTWCDNRDPPNTIWKRLDRLVFNTNWFDAHNNTSITHLSRSCSDHAHLLLNLLHENIQGIKYFKFLNFWTEHPNFLTTVHNSWDVHIHEPKRLETLIRELEDTCLTNNTPENRCELSKCKAKFIRYFKIQDSILSQKARVKWFNEGDANIAYFHATIKDRRRSLTIRRIRDENNNWLEGNETIAKGAVNFYQNLFSHEPSASDYSALGCIKSCISNDDNNMINAIPSLQEVIDIVFSIDANSSPGPDGLSGMYYDKCWNIISSDVHNAVKALFRGPILTKFHTHLHCHGPQNRSPPKLFKPQTHYVTTRFLKS</sequence>
<dbReference type="InterPro" id="IPR036691">
    <property type="entry name" value="Endo/exonu/phosph_ase_sf"/>
</dbReference>
<protein>
    <recommendedName>
        <fullName evidence="3">Non-LTR retroelement reverse transcriptase</fullName>
    </recommendedName>
</protein>
<dbReference type="Gene3D" id="3.60.10.10">
    <property type="entry name" value="Endonuclease/exonuclease/phosphatase"/>
    <property type="match status" value="1"/>
</dbReference>
<dbReference type="EMBL" id="JAIVGD010000011">
    <property type="protein sequence ID" value="KAH0769661.1"/>
    <property type="molecule type" value="Genomic_DNA"/>
</dbReference>
<comment type="caution">
    <text evidence="1">The sequence shown here is derived from an EMBL/GenBank/DDBJ whole genome shotgun (WGS) entry which is preliminary data.</text>
</comment>
<organism evidence="1 2">
    <name type="scientific">Solanum tuberosum</name>
    <name type="common">Potato</name>
    <dbReference type="NCBI Taxonomy" id="4113"/>
    <lineage>
        <taxon>Eukaryota</taxon>
        <taxon>Viridiplantae</taxon>
        <taxon>Streptophyta</taxon>
        <taxon>Embryophyta</taxon>
        <taxon>Tracheophyta</taxon>
        <taxon>Spermatophyta</taxon>
        <taxon>Magnoliopsida</taxon>
        <taxon>eudicotyledons</taxon>
        <taxon>Gunneridae</taxon>
        <taxon>Pentapetalae</taxon>
        <taxon>asterids</taxon>
        <taxon>lamiids</taxon>
        <taxon>Solanales</taxon>
        <taxon>Solanaceae</taxon>
        <taxon>Solanoideae</taxon>
        <taxon>Solaneae</taxon>
        <taxon>Solanum</taxon>
    </lineage>
</organism>
<evidence type="ECO:0008006" key="3">
    <source>
        <dbReference type="Google" id="ProtNLM"/>
    </source>
</evidence>